<evidence type="ECO:0000313" key="2">
    <source>
        <dbReference type="EMBL" id="KAK4119244.1"/>
    </source>
</evidence>
<feature type="region of interest" description="Disordered" evidence="1">
    <location>
        <begin position="137"/>
        <end position="171"/>
    </location>
</feature>
<dbReference type="GeneID" id="87828275"/>
<comment type="caution">
    <text evidence="2">The sequence shown here is derived from an EMBL/GenBank/DDBJ whole genome shotgun (WGS) entry which is preliminary data.</text>
</comment>
<keyword evidence="3" id="KW-1185">Reference proteome</keyword>
<accession>A0AAN6Z096</accession>
<reference evidence="2" key="1">
    <citation type="journal article" date="2023" name="Mol. Phylogenet. Evol.">
        <title>Genome-scale phylogeny and comparative genomics of the fungal order Sordariales.</title>
        <authorList>
            <person name="Hensen N."/>
            <person name="Bonometti L."/>
            <person name="Westerberg I."/>
            <person name="Brannstrom I.O."/>
            <person name="Guillou S."/>
            <person name="Cros-Aarteil S."/>
            <person name="Calhoun S."/>
            <person name="Haridas S."/>
            <person name="Kuo A."/>
            <person name="Mondo S."/>
            <person name="Pangilinan J."/>
            <person name="Riley R."/>
            <person name="LaButti K."/>
            <person name="Andreopoulos B."/>
            <person name="Lipzen A."/>
            <person name="Chen C."/>
            <person name="Yan M."/>
            <person name="Daum C."/>
            <person name="Ng V."/>
            <person name="Clum A."/>
            <person name="Steindorff A."/>
            <person name="Ohm R.A."/>
            <person name="Martin F."/>
            <person name="Silar P."/>
            <person name="Natvig D.O."/>
            <person name="Lalanne C."/>
            <person name="Gautier V."/>
            <person name="Ament-Velasquez S.L."/>
            <person name="Kruys A."/>
            <person name="Hutchinson M.I."/>
            <person name="Powell A.J."/>
            <person name="Barry K."/>
            <person name="Miller A.N."/>
            <person name="Grigoriev I.V."/>
            <person name="Debuchy R."/>
            <person name="Gladieux P."/>
            <person name="Hiltunen Thoren M."/>
            <person name="Johannesson H."/>
        </authorList>
    </citation>
    <scope>NUCLEOTIDE SEQUENCE</scope>
    <source>
        <strain evidence="2">CBS 731.68</strain>
    </source>
</reference>
<protein>
    <submittedName>
        <fullName evidence="2">Uncharacterized protein</fullName>
    </submittedName>
</protein>
<evidence type="ECO:0000313" key="3">
    <source>
        <dbReference type="Proteomes" id="UP001302602"/>
    </source>
</evidence>
<evidence type="ECO:0000256" key="1">
    <source>
        <dbReference type="SAM" id="MobiDB-lite"/>
    </source>
</evidence>
<name>A0AAN6Z096_9PEZI</name>
<gene>
    <name evidence="2" type="ORF">N657DRAFT_637423</name>
</gene>
<sequence>MLLVATSSIVRLSERRAVQSAMRMLFDSPRSHSRSGSQTRAPVGHRTLDRGGIFSACTTPVNLDALPARTRYLLLAPTRLEGFMLETRKWALFDIADLHPHREKLEDADPLHSIYLDKILFASLNEESACVAPIAVSTTPDRDPQESSAKVMPKNLRGNAPDEAHPSLAAARPGLFSGGRSCTRLPGFVKPPTLAGRHSDDGQLLYLLLRGAEALLDVAGPYHPMGRRPADAFQAASLAGGEEQERPELATA</sequence>
<reference evidence="2" key="2">
    <citation type="submission" date="2023-05" db="EMBL/GenBank/DDBJ databases">
        <authorList>
            <consortium name="Lawrence Berkeley National Laboratory"/>
            <person name="Steindorff A."/>
            <person name="Hensen N."/>
            <person name="Bonometti L."/>
            <person name="Westerberg I."/>
            <person name="Brannstrom I.O."/>
            <person name="Guillou S."/>
            <person name="Cros-Aarteil S."/>
            <person name="Calhoun S."/>
            <person name="Haridas S."/>
            <person name="Kuo A."/>
            <person name="Mondo S."/>
            <person name="Pangilinan J."/>
            <person name="Riley R."/>
            <person name="Labutti K."/>
            <person name="Andreopoulos B."/>
            <person name="Lipzen A."/>
            <person name="Chen C."/>
            <person name="Yanf M."/>
            <person name="Daum C."/>
            <person name="Ng V."/>
            <person name="Clum A."/>
            <person name="Ohm R."/>
            <person name="Martin F."/>
            <person name="Silar P."/>
            <person name="Natvig D."/>
            <person name="Lalanne C."/>
            <person name="Gautier V."/>
            <person name="Ament-Velasquez S.L."/>
            <person name="Kruys A."/>
            <person name="Hutchinson M.I."/>
            <person name="Powell A.J."/>
            <person name="Barry K."/>
            <person name="Miller A.N."/>
            <person name="Grigoriev I.V."/>
            <person name="Debuchy R."/>
            <person name="Gladieux P."/>
            <person name="Thoren M.H."/>
            <person name="Johannesson H."/>
        </authorList>
    </citation>
    <scope>NUCLEOTIDE SEQUENCE</scope>
    <source>
        <strain evidence="2">CBS 731.68</strain>
    </source>
</reference>
<dbReference type="RefSeq" id="XP_062643017.1">
    <property type="nucleotide sequence ID" value="XM_062791506.1"/>
</dbReference>
<dbReference type="Proteomes" id="UP001302602">
    <property type="component" value="Unassembled WGS sequence"/>
</dbReference>
<dbReference type="EMBL" id="MU853251">
    <property type="protein sequence ID" value="KAK4119244.1"/>
    <property type="molecule type" value="Genomic_DNA"/>
</dbReference>
<dbReference type="AlphaFoldDB" id="A0AAN6Z096"/>
<proteinExistence type="predicted"/>
<organism evidence="2 3">
    <name type="scientific">Parathielavia appendiculata</name>
    <dbReference type="NCBI Taxonomy" id="2587402"/>
    <lineage>
        <taxon>Eukaryota</taxon>
        <taxon>Fungi</taxon>
        <taxon>Dikarya</taxon>
        <taxon>Ascomycota</taxon>
        <taxon>Pezizomycotina</taxon>
        <taxon>Sordariomycetes</taxon>
        <taxon>Sordariomycetidae</taxon>
        <taxon>Sordariales</taxon>
        <taxon>Chaetomiaceae</taxon>
        <taxon>Parathielavia</taxon>
    </lineage>
</organism>